<dbReference type="InterPro" id="IPR010390">
    <property type="entry name" value="ABC-2_transporter-like"/>
</dbReference>
<dbReference type="PANTHER" id="PTHR36833:SF1">
    <property type="entry name" value="INTEGRAL MEMBRANE TRANSPORT PROTEIN"/>
    <property type="match status" value="1"/>
</dbReference>
<dbReference type="AlphaFoldDB" id="X1UMI2"/>
<feature type="transmembrane region" description="Helical" evidence="1">
    <location>
        <begin position="122"/>
        <end position="141"/>
    </location>
</feature>
<keyword evidence="1" id="KW-0472">Membrane</keyword>
<feature type="transmembrane region" description="Helical" evidence="1">
    <location>
        <begin position="67"/>
        <end position="89"/>
    </location>
</feature>
<evidence type="ECO:0000313" key="2">
    <source>
        <dbReference type="EMBL" id="GAJ01091.1"/>
    </source>
</evidence>
<dbReference type="EMBL" id="BARW01021275">
    <property type="protein sequence ID" value="GAJ01091.1"/>
    <property type="molecule type" value="Genomic_DNA"/>
</dbReference>
<feature type="transmembrane region" description="Helical" evidence="1">
    <location>
        <begin position="37"/>
        <end position="55"/>
    </location>
</feature>
<reference evidence="2" key="1">
    <citation type="journal article" date="2014" name="Front. Microbiol.">
        <title>High frequency of phylogenetically diverse reductive dehalogenase-homologous genes in deep subseafloor sedimentary metagenomes.</title>
        <authorList>
            <person name="Kawai M."/>
            <person name="Futagami T."/>
            <person name="Toyoda A."/>
            <person name="Takaki Y."/>
            <person name="Nishi S."/>
            <person name="Hori S."/>
            <person name="Arai W."/>
            <person name="Tsubouchi T."/>
            <person name="Morono Y."/>
            <person name="Uchiyama I."/>
            <person name="Ito T."/>
            <person name="Fujiyama A."/>
            <person name="Inagaki F."/>
            <person name="Takami H."/>
        </authorList>
    </citation>
    <scope>NUCLEOTIDE SEQUENCE</scope>
    <source>
        <strain evidence="2">Expedition CK06-06</strain>
    </source>
</reference>
<name>X1UMI2_9ZZZZ</name>
<feature type="transmembrane region" description="Helical" evidence="1">
    <location>
        <begin position="147"/>
        <end position="166"/>
    </location>
</feature>
<proteinExistence type="predicted"/>
<organism evidence="2">
    <name type="scientific">marine sediment metagenome</name>
    <dbReference type="NCBI Taxonomy" id="412755"/>
    <lineage>
        <taxon>unclassified sequences</taxon>
        <taxon>metagenomes</taxon>
        <taxon>ecological metagenomes</taxon>
    </lineage>
</organism>
<keyword evidence="1" id="KW-0812">Transmembrane</keyword>
<keyword evidence="1" id="KW-1133">Transmembrane helix</keyword>
<dbReference type="PANTHER" id="PTHR36833">
    <property type="entry name" value="SLR0610 PROTEIN-RELATED"/>
    <property type="match status" value="1"/>
</dbReference>
<dbReference type="Pfam" id="PF06182">
    <property type="entry name" value="ABC2_membrane_6"/>
    <property type="match status" value="1"/>
</dbReference>
<sequence length="178" mass="19804">MVWNVLERVREGTFDLLLIKPSSALFMSIITGIDIENLGKIIGGLGLLVFVQFHLNSPSIVQWTQFIFVVIAGVSVFFSFALILSGVLFKWVGNSRVWEILDSITMFGLYPRSIFSKGLQSLITNIIPVAMIGFFPASVLLEKARTGIISSAIACLILLMFSLFFWRKMLKRYSSAGG</sequence>
<protein>
    <recommendedName>
        <fullName evidence="3">ABC-2 type transporter domain-containing protein</fullName>
    </recommendedName>
</protein>
<evidence type="ECO:0008006" key="3">
    <source>
        <dbReference type="Google" id="ProtNLM"/>
    </source>
</evidence>
<comment type="caution">
    <text evidence="2">The sequence shown here is derived from an EMBL/GenBank/DDBJ whole genome shotgun (WGS) entry which is preliminary data.</text>
</comment>
<accession>X1UMI2</accession>
<gene>
    <name evidence="2" type="ORF">S12H4_35777</name>
</gene>
<evidence type="ECO:0000256" key="1">
    <source>
        <dbReference type="SAM" id="Phobius"/>
    </source>
</evidence>